<dbReference type="InterPro" id="IPR005229">
    <property type="entry name" value="YicC/YloC-like"/>
</dbReference>
<evidence type="ECO:0000256" key="4">
    <source>
        <dbReference type="ARBA" id="ARBA00022801"/>
    </source>
</evidence>
<comment type="caution">
    <text evidence="8">The sequence shown here is derived from an EMBL/GenBank/DDBJ whole genome shotgun (WGS) entry which is preliminary data.</text>
</comment>
<keyword evidence="9" id="KW-1185">Reference proteome</keyword>
<protein>
    <submittedName>
        <fullName evidence="8">YicC/YloC family endoribonuclease</fullName>
        <ecNumber evidence="8">3.1.-.-</ecNumber>
    </submittedName>
</protein>
<dbReference type="EMBL" id="JBHHMI010000003">
    <property type="protein sequence ID" value="MFB5266332.1"/>
    <property type="molecule type" value="Genomic_DNA"/>
</dbReference>
<evidence type="ECO:0000256" key="2">
    <source>
        <dbReference type="ARBA" id="ARBA00022722"/>
    </source>
</evidence>
<dbReference type="NCBIfam" id="TIGR00255">
    <property type="entry name" value="YicC/YloC family endoribonuclease"/>
    <property type="match status" value="1"/>
</dbReference>
<name>A0ABV5AQ62_9BACL</name>
<reference evidence="8 9" key="1">
    <citation type="submission" date="2024-09" db="EMBL/GenBank/DDBJ databases">
        <title>Paenibacillus zeirhizospherea sp. nov., isolated from surface of the maize (Zea mays) roots in a horticulture field, Hungary.</title>
        <authorList>
            <person name="Marton D."/>
            <person name="Farkas M."/>
            <person name="Bedics A."/>
            <person name="Toth E."/>
            <person name="Tancsics A."/>
            <person name="Boka K."/>
            <person name="Maroti G."/>
            <person name="Kriszt B."/>
            <person name="Cserhati M."/>
        </authorList>
    </citation>
    <scope>NUCLEOTIDE SEQUENCE [LARGE SCALE GENOMIC DNA]</scope>
    <source>
        <strain evidence="8 9">KCTC 33519</strain>
    </source>
</reference>
<comment type="similarity">
    <text evidence="5">Belongs to the YicC/YloC family.</text>
</comment>
<dbReference type="InterPro" id="IPR013551">
    <property type="entry name" value="YicC-like_C"/>
</dbReference>
<evidence type="ECO:0000313" key="8">
    <source>
        <dbReference type="EMBL" id="MFB5266332.1"/>
    </source>
</evidence>
<dbReference type="PANTHER" id="PTHR30636">
    <property type="entry name" value="UPF0701 PROTEIN YICC"/>
    <property type="match status" value="1"/>
</dbReference>
<dbReference type="Pfam" id="PF03755">
    <property type="entry name" value="YicC-like_N"/>
    <property type="match status" value="1"/>
</dbReference>
<sequence length="295" mass="33796">MSLSMTGYGQAVLHHGGYKVCFEVKSVNHRYCEVMMRIPREWARFEDGLRKEVQRQVKRGRVDVFIQRERDEGQDSYVQLNEPVVQAYLETAELLADKYGLDGRIGVSELLSLPNVWVDRDSIDEAEDPEWEQLLLDGLGEAVAGMLEMRRREGQVLAADLNSRIERLEVLHSELAALAPTVVADYRNRLKQRLAELQDGAFLPDEQRLGMEIALFADRSNIDEELTRLRSHLGQCRNLLLSDEPAGRKLDFLIQELNREVNTIGSKANHLELVNRVVEMKAELEKIREQAANME</sequence>
<dbReference type="PANTHER" id="PTHR30636:SF3">
    <property type="entry name" value="UPF0701 PROTEIN YICC"/>
    <property type="match status" value="1"/>
</dbReference>
<evidence type="ECO:0000313" key="9">
    <source>
        <dbReference type="Proteomes" id="UP001580346"/>
    </source>
</evidence>
<proteinExistence type="inferred from homology"/>
<feature type="domain" description="Endoribonuclease YicC-like C-terminal" evidence="7">
    <location>
        <begin position="177"/>
        <end position="295"/>
    </location>
</feature>
<keyword evidence="3" id="KW-0255">Endonuclease</keyword>
<evidence type="ECO:0000256" key="3">
    <source>
        <dbReference type="ARBA" id="ARBA00022759"/>
    </source>
</evidence>
<dbReference type="GO" id="GO:0016787">
    <property type="term" value="F:hydrolase activity"/>
    <property type="evidence" value="ECO:0007669"/>
    <property type="project" value="UniProtKB-KW"/>
</dbReference>
<dbReference type="EC" id="3.1.-.-" evidence="8"/>
<evidence type="ECO:0000256" key="1">
    <source>
        <dbReference type="ARBA" id="ARBA00001968"/>
    </source>
</evidence>
<gene>
    <name evidence="8" type="ORF">ACE41H_05965</name>
</gene>
<keyword evidence="4 8" id="KW-0378">Hydrolase</keyword>
<keyword evidence="2" id="KW-0540">Nuclease</keyword>
<dbReference type="Pfam" id="PF08340">
    <property type="entry name" value="YicC-like_C"/>
    <property type="match status" value="1"/>
</dbReference>
<evidence type="ECO:0000256" key="5">
    <source>
        <dbReference type="ARBA" id="ARBA00035648"/>
    </source>
</evidence>
<dbReference type="InterPro" id="IPR013527">
    <property type="entry name" value="YicC-like_N"/>
</dbReference>
<dbReference type="Proteomes" id="UP001580346">
    <property type="component" value="Unassembled WGS sequence"/>
</dbReference>
<feature type="domain" description="Endoribonuclease YicC-like N-terminal" evidence="6">
    <location>
        <begin position="4"/>
        <end position="158"/>
    </location>
</feature>
<dbReference type="RefSeq" id="WP_375353954.1">
    <property type="nucleotide sequence ID" value="NZ_JBHHMI010000003.1"/>
</dbReference>
<comment type="cofactor">
    <cofactor evidence="1">
        <name>a divalent metal cation</name>
        <dbReference type="ChEBI" id="CHEBI:60240"/>
    </cofactor>
</comment>
<evidence type="ECO:0000259" key="6">
    <source>
        <dbReference type="Pfam" id="PF03755"/>
    </source>
</evidence>
<accession>A0ABV5AQ62</accession>
<organism evidence="8 9">
    <name type="scientific">Paenibacillus enshidis</name>
    <dbReference type="NCBI Taxonomy" id="1458439"/>
    <lineage>
        <taxon>Bacteria</taxon>
        <taxon>Bacillati</taxon>
        <taxon>Bacillota</taxon>
        <taxon>Bacilli</taxon>
        <taxon>Bacillales</taxon>
        <taxon>Paenibacillaceae</taxon>
        <taxon>Paenibacillus</taxon>
    </lineage>
</organism>
<evidence type="ECO:0000259" key="7">
    <source>
        <dbReference type="Pfam" id="PF08340"/>
    </source>
</evidence>